<proteinExistence type="predicted"/>
<gene>
    <name evidence="1" type="ORF">NM208_g3305</name>
</gene>
<evidence type="ECO:0000313" key="2">
    <source>
        <dbReference type="Proteomes" id="UP001148629"/>
    </source>
</evidence>
<dbReference type="Proteomes" id="UP001148629">
    <property type="component" value="Unassembled WGS sequence"/>
</dbReference>
<sequence length="300" mass="32212">MADFKKVALLGKGMLGSAVLEELSQAGFAVTLLSRKPQSDKNLPSGVSFAQVDYSSIDSLVGALRGHDAAVATLGPEATPTQTNIIDACIQAGVKRYIPSDFGSSTTDPNARGFPVYGSYVHIQDYLKEKARLGTLEYTIFSIGMFMEFVVNTPAIVDATTHSAQIYDQGDQPFSATSVASIGKAIAGSLKNPEATKNKNLFIHDALLTQNRVLALAKEAAPGTQWAVTSIDGKAEYKRALNSSIANPMDLEAVFPLLKASLLSGPYNSGYQKVDNELVGLPLMTDQQLKKLFELKDWDT</sequence>
<comment type="caution">
    <text evidence="1">The sequence shown here is derived from an EMBL/GenBank/DDBJ whole genome shotgun (WGS) entry which is preliminary data.</text>
</comment>
<evidence type="ECO:0000313" key="1">
    <source>
        <dbReference type="EMBL" id="KAJ3543960.1"/>
    </source>
</evidence>
<dbReference type="EMBL" id="JANRMS010000219">
    <property type="protein sequence ID" value="KAJ3543960.1"/>
    <property type="molecule type" value="Genomic_DNA"/>
</dbReference>
<organism evidence="1 2">
    <name type="scientific">Fusarium decemcellulare</name>
    <dbReference type="NCBI Taxonomy" id="57161"/>
    <lineage>
        <taxon>Eukaryota</taxon>
        <taxon>Fungi</taxon>
        <taxon>Dikarya</taxon>
        <taxon>Ascomycota</taxon>
        <taxon>Pezizomycotina</taxon>
        <taxon>Sordariomycetes</taxon>
        <taxon>Hypocreomycetidae</taxon>
        <taxon>Hypocreales</taxon>
        <taxon>Nectriaceae</taxon>
        <taxon>Fusarium</taxon>
        <taxon>Fusarium decemcellulare species complex</taxon>
    </lineage>
</organism>
<reference evidence="1" key="1">
    <citation type="submission" date="2022-08" db="EMBL/GenBank/DDBJ databases">
        <title>Genome Sequence of Fusarium decemcellulare.</title>
        <authorList>
            <person name="Buettner E."/>
        </authorList>
    </citation>
    <scope>NUCLEOTIDE SEQUENCE</scope>
    <source>
        <strain evidence="1">Babe19</strain>
    </source>
</reference>
<protein>
    <submittedName>
        <fullName evidence="1">Uncharacterized protein</fullName>
    </submittedName>
</protein>
<name>A0ACC1SPW5_9HYPO</name>
<keyword evidence="2" id="KW-1185">Reference proteome</keyword>
<accession>A0ACC1SPW5</accession>